<accession>A0A7T6ZB93</accession>
<keyword evidence="6" id="KW-1185">Reference proteome</keyword>
<dbReference type="GO" id="GO:0006631">
    <property type="term" value="P:fatty acid metabolic process"/>
    <property type="evidence" value="ECO:0007669"/>
    <property type="project" value="TreeGrafter"/>
</dbReference>
<dbReference type="Pfam" id="PF13193">
    <property type="entry name" value="AMP-binding_C"/>
    <property type="match status" value="1"/>
</dbReference>
<evidence type="ECO:0000259" key="3">
    <source>
        <dbReference type="Pfam" id="PF00501"/>
    </source>
</evidence>
<dbReference type="EMBL" id="CP054706">
    <property type="protein sequence ID" value="QQK80325.1"/>
    <property type="molecule type" value="Genomic_DNA"/>
</dbReference>
<organism evidence="5 6">
    <name type="scientific">Salicibibacter cibi</name>
    <dbReference type="NCBI Taxonomy" id="2743001"/>
    <lineage>
        <taxon>Bacteria</taxon>
        <taxon>Bacillati</taxon>
        <taxon>Bacillota</taxon>
        <taxon>Bacilli</taxon>
        <taxon>Bacillales</taxon>
        <taxon>Bacillaceae</taxon>
        <taxon>Salicibibacter</taxon>
    </lineage>
</organism>
<dbReference type="GO" id="GO:0031956">
    <property type="term" value="F:medium-chain fatty acid-CoA ligase activity"/>
    <property type="evidence" value="ECO:0007669"/>
    <property type="project" value="TreeGrafter"/>
</dbReference>
<evidence type="ECO:0000259" key="4">
    <source>
        <dbReference type="Pfam" id="PF13193"/>
    </source>
</evidence>
<evidence type="ECO:0000313" key="6">
    <source>
        <dbReference type="Proteomes" id="UP000595349"/>
    </source>
</evidence>
<evidence type="ECO:0000256" key="1">
    <source>
        <dbReference type="ARBA" id="ARBA00006432"/>
    </source>
</evidence>
<dbReference type="AlphaFoldDB" id="A0A7T6ZB93"/>
<dbReference type="RefSeq" id="WP_200084686.1">
    <property type="nucleotide sequence ID" value="NZ_CP054706.1"/>
</dbReference>
<evidence type="ECO:0000313" key="5">
    <source>
        <dbReference type="EMBL" id="QQK80325.1"/>
    </source>
</evidence>
<dbReference type="Proteomes" id="UP000595349">
    <property type="component" value="Chromosome"/>
</dbReference>
<name>A0A7T6ZB93_9BACI</name>
<dbReference type="InterPro" id="IPR000873">
    <property type="entry name" value="AMP-dep_synth/lig_dom"/>
</dbReference>
<gene>
    <name evidence="5" type="ORF">HUG20_10765</name>
</gene>
<dbReference type="KEGG" id="scib:HUG20_10765"/>
<comment type="similarity">
    <text evidence="1">Belongs to the ATP-dependent AMP-binding enzyme family.</text>
</comment>
<dbReference type="InterPro" id="IPR045851">
    <property type="entry name" value="AMP-bd_C_sf"/>
</dbReference>
<dbReference type="PANTHER" id="PTHR43201">
    <property type="entry name" value="ACYL-COA SYNTHETASE"/>
    <property type="match status" value="1"/>
</dbReference>
<dbReference type="Gene3D" id="3.40.50.12780">
    <property type="entry name" value="N-terminal domain of ligase-like"/>
    <property type="match status" value="1"/>
</dbReference>
<sequence length="520" mass="59009">MHLGKLFERSVENCAELEMVTNGEYRATYREEQARTQRLAAAMKAVGVQKNDRVAFVDTNRYEFFEILFATVSLGAVFVPINYRTKEKELEYMLDRVDIKMAFVGERYYPMVQQVKRNVPTLESVVLFEGDHEGALLYKDLLKCGVQRKLSHEGTEDDLAVLLFTSGTTSRPKPVMLTHQAVYNFLNVYPSSENLEQEVLLLHAPNFHVAGLLNAIIGIYKGVRFVLIPQFDAQLWLEQVHNEKCTRTFLTPTMMKHVLDHKDFDRYDLSSLKLVTYGSAPASITIIEETMHRFPETTDFAHAFGMTETMSTVTSLGPSDHKLTGTGEALEKQKKRLHSVGRPLPDVRIRICDEKGNELPPGKVGRVELLTSRTMDGYLGDEEATRQAFTSDGWFQSSDMGYLDEDGYLYIMGRSDELIIRGGENISPLEVEGVISRHPEVYEVSVIPVPSLEWGQEVMAIIVPKDKNNKPDAEAIIQHCRENMTSFKKPGYVTFVSELPRNSTGKILKNVLKEQYTVHH</sequence>
<proteinExistence type="inferred from homology"/>
<dbReference type="PANTHER" id="PTHR43201:SF5">
    <property type="entry name" value="MEDIUM-CHAIN ACYL-COA LIGASE ACSF2, MITOCHONDRIAL"/>
    <property type="match status" value="1"/>
</dbReference>
<dbReference type="Gene3D" id="3.30.300.30">
    <property type="match status" value="1"/>
</dbReference>
<dbReference type="Pfam" id="PF00501">
    <property type="entry name" value="AMP-binding"/>
    <property type="match status" value="1"/>
</dbReference>
<feature type="domain" description="AMP-dependent synthetase/ligase" evidence="3">
    <location>
        <begin position="7"/>
        <end position="379"/>
    </location>
</feature>
<dbReference type="FunFam" id="3.30.300.30:FF:000008">
    <property type="entry name" value="2,3-dihydroxybenzoate-AMP ligase"/>
    <property type="match status" value="1"/>
</dbReference>
<evidence type="ECO:0000256" key="2">
    <source>
        <dbReference type="ARBA" id="ARBA00022598"/>
    </source>
</evidence>
<feature type="domain" description="AMP-binding enzyme C-terminal" evidence="4">
    <location>
        <begin position="430"/>
        <end position="506"/>
    </location>
</feature>
<keyword evidence="2" id="KW-0436">Ligase</keyword>
<dbReference type="InterPro" id="IPR042099">
    <property type="entry name" value="ANL_N_sf"/>
</dbReference>
<dbReference type="SUPFAM" id="SSF56801">
    <property type="entry name" value="Acetyl-CoA synthetase-like"/>
    <property type="match status" value="1"/>
</dbReference>
<protein>
    <submittedName>
        <fullName evidence="5">AMP-binding protein</fullName>
    </submittedName>
</protein>
<reference evidence="5 6" key="1">
    <citation type="submission" date="2020-06" db="EMBL/GenBank/DDBJ databases">
        <title>Genomic analysis of Salicibibacter sp. NKC21-4.</title>
        <authorList>
            <person name="Oh Y.J."/>
        </authorList>
    </citation>
    <scope>NUCLEOTIDE SEQUENCE [LARGE SCALE GENOMIC DNA]</scope>
    <source>
        <strain evidence="5 6">NKC21-4</strain>
    </source>
</reference>
<dbReference type="InterPro" id="IPR025110">
    <property type="entry name" value="AMP-bd_C"/>
</dbReference>
<dbReference type="InterPro" id="IPR020845">
    <property type="entry name" value="AMP-binding_CS"/>
</dbReference>
<dbReference type="PROSITE" id="PS00455">
    <property type="entry name" value="AMP_BINDING"/>
    <property type="match status" value="1"/>
</dbReference>